<feature type="transmembrane region" description="Helical" evidence="2">
    <location>
        <begin position="107"/>
        <end position="129"/>
    </location>
</feature>
<feature type="transmembrane region" description="Helical" evidence="2">
    <location>
        <begin position="27"/>
        <end position="47"/>
    </location>
</feature>
<evidence type="ECO:0000313" key="3">
    <source>
        <dbReference type="EMBL" id="MDT0443740.1"/>
    </source>
</evidence>
<protein>
    <submittedName>
        <fullName evidence="3">Uncharacterized protein</fullName>
    </submittedName>
</protein>
<feature type="transmembrane region" description="Helical" evidence="2">
    <location>
        <begin position="78"/>
        <end position="95"/>
    </location>
</feature>
<feature type="transmembrane region" description="Helical" evidence="2">
    <location>
        <begin position="54"/>
        <end position="72"/>
    </location>
</feature>
<feature type="compositionally biased region" description="Pro residues" evidence="1">
    <location>
        <begin position="9"/>
        <end position="20"/>
    </location>
</feature>
<keyword evidence="2" id="KW-0472">Membrane</keyword>
<evidence type="ECO:0000256" key="1">
    <source>
        <dbReference type="SAM" id="MobiDB-lite"/>
    </source>
</evidence>
<evidence type="ECO:0000256" key="2">
    <source>
        <dbReference type="SAM" id="Phobius"/>
    </source>
</evidence>
<name>A0ABU2S453_9ACTN</name>
<dbReference type="RefSeq" id="WP_311618049.1">
    <property type="nucleotide sequence ID" value="NZ_JAVREV010000007.1"/>
</dbReference>
<dbReference type="EMBL" id="JAVREV010000007">
    <property type="protein sequence ID" value="MDT0443740.1"/>
    <property type="molecule type" value="Genomic_DNA"/>
</dbReference>
<feature type="region of interest" description="Disordered" evidence="1">
    <location>
        <begin position="1"/>
        <end position="23"/>
    </location>
</feature>
<comment type="caution">
    <text evidence="3">The sequence shown here is derived from an EMBL/GenBank/DDBJ whole genome shotgun (WGS) entry which is preliminary data.</text>
</comment>
<proteinExistence type="predicted"/>
<gene>
    <name evidence="3" type="ORF">RM779_14235</name>
</gene>
<evidence type="ECO:0000313" key="4">
    <source>
        <dbReference type="Proteomes" id="UP001183615"/>
    </source>
</evidence>
<keyword evidence="2" id="KW-1133">Transmembrane helix</keyword>
<keyword evidence="4" id="KW-1185">Reference proteome</keyword>
<accession>A0ABU2S453</accession>
<sequence length="525" mass="55043">MTVLGSDRPIPPPPPQPPTVGLPRDRGVAATAALLNLSGLGAGYLYLRHWRRAVAAWLLTGVLLFVALPVPAEGMSGWWAVLYAAGLLVLAADAWRLARPAAPGRRALLTPVTAGVLLLALPVSGTVLFNDAQERALERALQDRLTAADGLVERAGGSSFDGAEDRYRSALTEYLAVRGDHPDTDAAAEVPDRLDALYGRATAERPGEDACAALAPLRFFQDLPDDFEGPEAGRLAERAGGDLPEPLHGCGIARTGQADMTGAEEPFGELLNDHPESPYATGLAEELGGLRDTAVDGLAGDAPCESLEELRGYNTLLAALPGDEFGQLAAGGEAPVPDGLFACGSARFLSGDYTGAETSLTELVTDHPEHDRAGHAGDILIAAQIAAELPAAGEELPPAPGSGGGGATVIVEVLNDSPNELELLWTGPRTGSETVAPCPDCSIYPTDPGTDSCTANIDYPSTTLELPAGDYHFLHRSPELSASNLAETTGLDADYIYTWCSYTTEQDLLWPDLQDLEDLTEETGI</sequence>
<dbReference type="Proteomes" id="UP001183615">
    <property type="component" value="Unassembled WGS sequence"/>
</dbReference>
<reference evidence="4" key="1">
    <citation type="submission" date="2023-07" db="EMBL/GenBank/DDBJ databases">
        <title>30 novel species of actinomycetes from the DSMZ collection.</title>
        <authorList>
            <person name="Nouioui I."/>
        </authorList>
    </citation>
    <scope>NUCLEOTIDE SEQUENCE [LARGE SCALE GENOMIC DNA]</scope>
    <source>
        <strain evidence="4">DSM 41886</strain>
    </source>
</reference>
<keyword evidence="2" id="KW-0812">Transmembrane</keyword>
<organism evidence="3 4">
    <name type="scientific">Streptomyces johnsoniae</name>
    <dbReference type="NCBI Taxonomy" id="3075532"/>
    <lineage>
        <taxon>Bacteria</taxon>
        <taxon>Bacillati</taxon>
        <taxon>Actinomycetota</taxon>
        <taxon>Actinomycetes</taxon>
        <taxon>Kitasatosporales</taxon>
        <taxon>Streptomycetaceae</taxon>
        <taxon>Streptomyces</taxon>
    </lineage>
</organism>